<gene>
    <name evidence="3" type="ORF">OXX778_LOCUS15407</name>
</gene>
<dbReference type="SUPFAM" id="SSF46565">
    <property type="entry name" value="Chaperone J-domain"/>
    <property type="match status" value="1"/>
</dbReference>
<dbReference type="InterPro" id="IPR036869">
    <property type="entry name" value="J_dom_sf"/>
</dbReference>
<feature type="region of interest" description="Disordered" evidence="1">
    <location>
        <begin position="1"/>
        <end position="30"/>
    </location>
</feature>
<dbReference type="Proteomes" id="UP000663879">
    <property type="component" value="Unassembled WGS sequence"/>
</dbReference>
<dbReference type="CDD" id="cd06257">
    <property type="entry name" value="DnaJ"/>
    <property type="match status" value="1"/>
</dbReference>
<evidence type="ECO:0000313" key="3">
    <source>
        <dbReference type="EMBL" id="CAF0980774.1"/>
    </source>
</evidence>
<feature type="compositionally biased region" description="Basic and acidic residues" evidence="1">
    <location>
        <begin position="60"/>
        <end position="78"/>
    </location>
</feature>
<evidence type="ECO:0000256" key="1">
    <source>
        <dbReference type="SAM" id="MobiDB-lite"/>
    </source>
</evidence>
<organism evidence="3 4">
    <name type="scientific">Brachionus calyciflorus</name>
    <dbReference type="NCBI Taxonomy" id="104777"/>
    <lineage>
        <taxon>Eukaryota</taxon>
        <taxon>Metazoa</taxon>
        <taxon>Spiralia</taxon>
        <taxon>Gnathifera</taxon>
        <taxon>Rotifera</taxon>
        <taxon>Eurotatoria</taxon>
        <taxon>Monogononta</taxon>
        <taxon>Pseudotrocha</taxon>
        <taxon>Ploima</taxon>
        <taxon>Brachionidae</taxon>
        <taxon>Brachionus</taxon>
    </lineage>
</organism>
<keyword evidence="4" id="KW-1185">Reference proteome</keyword>
<evidence type="ECO:0000259" key="2">
    <source>
        <dbReference type="PROSITE" id="PS50076"/>
    </source>
</evidence>
<evidence type="ECO:0000313" key="4">
    <source>
        <dbReference type="Proteomes" id="UP000663879"/>
    </source>
</evidence>
<proteinExistence type="predicted"/>
<protein>
    <recommendedName>
        <fullName evidence="2">J domain-containing protein</fullName>
    </recommendedName>
</protein>
<dbReference type="Gene3D" id="1.10.287.110">
    <property type="entry name" value="DnaJ domain"/>
    <property type="match status" value="1"/>
</dbReference>
<dbReference type="InterPro" id="IPR001623">
    <property type="entry name" value="DnaJ_domain"/>
</dbReference>
<dbReference type="PROSITE" id="PS50076">
    <property type="entry name" value="DNAJ_2"/>
    <property type="match status" value="1"/>
</dbReference>
<accession>A0A814FBY6</accession>
<dbReference type="EMBL" id="CAJNOC010003395">
    <property type="protein sequence ID" value="CAF0980774.1"/>
    <property type="molecule type" value="Genomic_DNA"/>
</dbReference>
<feature type="domain" description="J" evidence="2">
    <location>
        <begin position="125"/>
        <end position="181"/>
    </location>
</feature>
<feature type="region of interest" description="Disordered" evidence="1">
    <location>
        <begin position="60"/>
        <end position="121"/>
    </location>
</feature>
<dbReference type="AlphaFoldDB" id="A0A814FBY6"/>
<reference evidence="3" key="1">
    <citation type="submission" date="2021-02" db="EMBL/GenBank/DDBJ databases">
        <authorList>
            <person name="Nowell W R."/>
        </authorList>
    </citation>
    <scope>NUCLEOTIDE SEQUENCE</scope>
    <source>
        <strain evidence="3">Ploen Becks lab</strain>
    </source>
</reference>
<name>A0A814FBY6_9BILA</name>
<feature type="compositionally biased region" description="Low complexity" evidence="1">
    <location>
        <begin position="84"/>
        <end position="100"/>
    </location>
</feature>
<dbReference type="OrthoDB" id="1734229at2759"/>
<comment type="caution">
    <text evidence="3">The sequence shown here is derived from an EMBL/GenBank/DDBJ whole genome shotgun (WGS) entry which is preliminary data.</text>
</comment>
<sequence length="181" mass="21743">MRRHGMNGPASNNTKPKSGTPGLLKRLEEDKQSRYQFELKLWCEMSYKERRWYLKREEREKWEREHGVTSRNDKKDQNKPQNEPKSSQSSRPKQSNSNQRGHSKREQPKKPKVKRLNNKNQNGELCSEILKFGEDHSWGNIKRQYRRLKRFYHPDKGCKDGELMKNLNAAYHELSRLFEEN</sequence>